<proteinExistence type="predicted"/>
<dbReference type="AlphaFoldDB" id="G7YL63"/>
<dbReference type="EMBL" id="DF143565">
    <property type="protein sequence ID" value="GAA53694.1"/>
    <property type="molecule type" value="Genomic_DNA"/>
</dbReference>
<feature type="coiled-coil region" evidence="1">
    <location>
        <begin position="4"/>
        <end position="101"/>
    </location>
</feature>
<evidence type="ECO:0000313" key="3">
    <source>
        <dbReference type="Proteomes" id="UP000008909"/>
    </source>
</evidence>
<protein>
    <submittedName>
        <fullName evidence="2">Uncharacterized protein</fullName>
    </submittedName>
</protein>
<dbReference type="SUPFAM" id="SSF57997">
    <property type="entry name" value="Tropomyosin"/>
    <property type="match status" value="1"/>
</dbReference>
<reference evidence="2" key="1">
    <citation type="journal article" date="2011" name="Genome Biol.">
        <title>The draft genome of the carcinogenic human liver fluke Clonorchis sinensis.</title>
        <authorList>
            <person name="Wang X."/>
            <person name="Chen W."/>
            <person name="Huang Y."/>
            <person name="Sun J."/>
            <person name="Men J."/>
            <person name="Liu H."/>
            <person name="Luo F."/>
            <person name="Guo L."/>
            <person name="Lv X."/>
            <person name="Deng C."/>
            <person name="Zhou C."/>
            <person name="Fan Y."/>
            <person name="Li X."/>
            <person name="Huang L."/>
            <person name="Hu Y."/>
            <person name="Liang C."/>
            <person name="Hu X."/>
            <person name="Xu J."/>
            <person name="Yu X."/>
        </authorList>
    </citation>
    <scope>NUCLEOTIDE SEQUENCE [LARGE SCALE GENOMIC DNA]</scope>
    <source>
        <strain evidence="2">Henan</strain>
    </source>
</reference>
<accession>G7YL63</accession>
<organism evidence="2 3">
    <name type="scientific">Clonorchis sinensis</name>
    <name type="common">Chinese liver fluke</name>
    <dbReference type="NCBI Taxonomy" id="79923"/>
    <lineage>
        <taxon>Eukaryota</taxon>
        <taxon>Metazoa</taxon>
        <taxon>Spiralia</taxon>
        <taxon>Lophotrochozoa</taxon>
        <taxon>Platyhelminthes</taxon>
        <taxon>Trematoda</taxon>
        <taxon>Digenea</taxon>
        <taxon>Opisthorchiida</taxon>
        <taxon>Opisthorchiata</taxon>
        <taxon>Opisthorchiidae</taxon>
        <taxon>Clonorchis</taxon>
    </lineage>
</organism>
<gene>
    <name evidence="2" type="ORF">CLF_110794</name>
</gene>
<evidence type="ECO:0000256" key="1">
    <source>
        <dbReference type="SAM" id="Coils"/>
    </source>
</evidence>
<sequence length="112" mass="12757">MVSIQSLRNRLVGLLDTYKQLESQSQLKADELAKCKLERLKANTRQAALEEAVSKLSERLDSANARTNEAETAAEELSLELAFLEEEANDWKQKGLQLQQQLDMMRMTMQTV</sequence>
<dbReference type="Proteomes" id="UP000008909">
    <property type="component" value="Unassembled WGS sequence"/>
</dbReference>
<evidence type="ECO:0000313" key="2">
    <source>
        <dbReference type="EMBL" id="GAA53694.1"/>
    </source>
</evidence>
<keyword evidence="1" id="KW-0175">Coiled coil</keyword>
<dbReference type="Gene3D" id="1.20.5.170">
    <property type="match status" value="1"/>
</dbReference>
<name>G7YL63_CLOSI</name>
<reference key="2">
    <citation type="submission" date="2011-10" db="EMBL/GenBank/DDBJ databases">
        <title>The genome and transcriptome sequence of Clonorchis sinensis provide insights into the carcinogenic liver fluke.</title>
        <authorList>
            <person name="Wang X."/>
            <person name="Huang Y."/>
            <person name="Chen W."/>
            <person name="Liu H."/>
            <person name="Guo L."/>
            <person name="Chen Y."/>
            <person name="Luo F."/>
            <person name="Zhou W."/>
            <person name="Sun J."/>
            <person name="Mao Q."/>
            <person name="Liang P."/>
            <person name="Zhou C."/>
            <person name="Tian Y."/>
            <person name="Men J."/>
            <person name="Lv X."/>
            <person name="Huang L."/>
            <person name="Zhou J."/>
            <person name="Hu Y."/>
            <person name="Li R."/>
            <person name="Zhang F."/>
            <person name="Lei H."/>
            <person name="Li X."/>
            <person name="Hu X."/>
            <person name="Liang C."/>
            <person name="Xu J."/>
            <person name="Wu Z."/>
            <person name="Yu X."/>
        </authorList>
    </citation>
    <scope>NUCLEOTIDE SEQUENCE</scope>
    <source>
        <strain>Henan</strain>
    </source>
</reference>
<keyword evidence="3" id="KW-1185">Reference proteome</keyword>